<dbReference type="Gene3D" id="3.30.160.60">
    <property type="entry name" value="Classic Zinc Finger"/>
    <property type="match status" value="5"/>
</dbReference>
<gene>
    <name evidence="9" type="ORF">ILUMI_18878</name>
</gene>
<dbReference type="GO" id="GO:0005634">
    <property type="term" value="C:nucleus"/>
    <property type="evidence" value="ECO:0007669"/>
    <property type="project" value="UniProtKB-SubCell"/>
</dbReference>
<feature type="domain" description="C2H2-type" evidence="8">
    <location>
        <begin position="385"/>
        <end position="413"/>
    </location>
</feature>
<proteinExistence type="inferred from homology"/>
<evidence type="ECO:0000313" key="10">
    <source>
        <dbReference type="Proteomes" id="UP000801492"/>
    </source>
</evidence>
<accession>A0A8K0G0G2</accession>
<dbReference type="AlphaFoldDB" id="A0A8K0G0G2"/>
<feature type="domain" description="C2H2-type" evidence="8">
    <location>
        <begin position="355"/>
        <end position="382"/>
    </location>
</feature>
<evidence type="ECO:0000256" key="2">
    <source>
        <dbReference type="ARBA" id="ARBA00022737"/>
    </source>
</evidence>
<organism evidence="9 10">
    <name type="scientific">Ignelater luminosus</name>
    <name type="common">Cucubano</name>
    <name type="synonym">Pyrophorus luminosus</name>
    <dbReference type="NCBI Taxonomy" id="2038154"/>
    <lineage>
        <taxon>Eukaryota</taxon>
        <taxon>Metazoa</taxon>
        <taxon>Ecdysozoa</taxon>
        <taxon>Arthropoda</taxon>
        <taxon>Hexapoda</taxon>
        <taxon>Insecta</taxon>
        <taxon>Pterygota</taxon>
        <taxon>Neoptera</taxon>
        <taxon>Endopterygota</taxon>
        <taxon>Coleoptera</taxon>
        <taxon>Polyphaga</taxon>
        <taxon>Elateriformia</taxon>
        <taxon>Elateroidea</taxon>
        <taxon>Elateridae</taxon>
        <taxon>Agrypninae</taxon>
        <taxon>Pyrophorini</taxon>
        <taxon>Ignelater</taxon>
    </lineage>
</organism>
<protein>
    <recommendedName>
        <fullName evidence="8">C2H2-type domain-containing protein</fullName>
    </recommendedName>
</protein>
<dbReference type="GO" id="GO:0000978">
    <property type="term" value="F:RNA polymerase II cis-regulatory region sequence-specific DNA binding"/>
    <property type="evidence" value="ECO:0007669"/>
    <property type="project" value="TreeGrafter"/>
</dbReference>
<dbReference type="SMART" id="SM00355">
    <property type="entry name" value="ZnF_C2H2"/>
    <property type="match status" value="10"/>
</dbReference>
<keyword evidence="2" id="KW-0677">Repeat</keyword>
<evidence type="ECO:0000256" key="4">
    <source>
        <dbReference type="ARBA" id="ARBA00022833"/>
    </source>
</evidence>
<comment type="similarity">
    <text evidence="6">Belongs to the snail C2H2-type zinc-finger protein family.</text>
</comment>
<dbReference type="PANTHER" id="PTHR24388">
    <property type="entry name" value="ZINC FINGER PROTEIN"/>
    <property type="match status" value="1"/>
</dbReference>
<name>A0A8K0G0G2_IGNLU</name>
<evidence type="ECO:0000256" key="7">
    <source>
        <dbReference type="PROSITE-ProRule" id="PRU00042"/>
    </source>
</evidence>
<feature type="domain" description="C2H2-type" evidence="8">
    <location>
        <begin position="443"/>
        <end position="470"/>
    </location>
</feature>
<evidence type="ECO:0000256" key="3">
    <source>
        <dbReference type="ARBA" id="ARBA00022771"/>
    </source>
</evidence>
<keyword evidence="4" id="KW-0862">Zinc</keyword>
<dbReference type="PROSITE" id="PS50157">
    <property type="entry name" value="ZINC_FINGER_C2H2_2"/>
    <property type="match status" value="7"/>
</dbReference>
<evidence type="ECO:0000256" key="1">
    <source>
        <dbReference type="ARBA" id="ARBA00022723"/>
    </source>
</evidence>
<keyword evidence="10" id="KW-1185">Reference proteome</keyword>
<keyword evidence="1" id="KW-0479">Metal-binding</keyword>
<feature type="domain" description="C2H2-type" evidence="8">
    <location>
        <begin position="588"/>
        <end position="615"/>
    </location>
</feature>
<dbReference type="Proteomes" id="UP000801492">
    <property type="component" value="Unassembled WGS sequence"/>
</dbReference>
<reference evidence="9" key="1">
    <citation type="submission" date="2019-08" db="EMBL/GenBank/DDBJ databases">
        <title>The genome of the North American firefly Photinus pyralis.</title>
        <authorList>
            <consortium name="Photinus pyralis genome working group"/>
            <person name="Fallon T.R."/>
            <person name="Sander Lower S.E."/>
            <person name="Weng J.-K."/>
        </authorList>
    </citation>
    <scope>NUCLEOTIDE SEQUENCE</scope>
    <source>
        <strain evidence="9">TRF0915ILg1</strain>
        <tissue evidence="9">Whole body</tissue>
    </source>
</reference>
<evidence type="ECO:0000259" key="8">
    <source>
        <dbReference type="PROSITE" id="PS50157"/>
    </source>
</evidence>
<evidence type="ECO:0000256" key="5">
    <source>
        <dbReference type="ARBA" id="ARBA00023242"/>
    </source>
</evidence>
<sequence length="623" mass="72244">MEQSQPQLYDYLYYVLLSQNTSLQMEDVPRTSQRDIRQLEPLIEEEIFPKPVVKNEWNSTNLKDKSHCDYNTYTERSFYNTEESLLKSIKEEIKLDSVITENIDLKDEVISVTSGDATLEPPISIKEEIGISAATITINAGDSTSNSYYTHDTRTKKSSQIENGNELINSDIKLEPVICEKIDLKDETISGISSESRISLENKSLVQNTGLQIKEELNFEPLSKEEILPETIVVVNERISTSRNDDDSNTCIEGEIQYKERSKTTLKSKGRTELKSAATEEIRLNDKIGSETSTTSLAKLMISKIIKDASKSNAVKPKPNPEQMKLRYCPECSFQTRSRSTLRNHKIAKHTKIFYACPQCPFKTKWKDYLQDHIGTHAGDEGKHLQCNLCDFKTALRTNLKKHKLSVHVTERKFECELCPYRAKVRDGLKRHMDKTHNKGGYFTCNVCDYKTEFKHNLIEHAKSHTGENFFKCTECEYRGKTRRSLKIHMVKHSTQRSFECYECGHKTKLKNALIIHIQKHRTDKRHKCVDCGYSTSLKYCLNKHLKRYGHNADCNDEIFRCDICDYVTSSDQILKWHVKVHTGEKLFECHLCEYKTNSSSNFRKHEYIHEKRKSHDENYFTK</sequence>
<dbReference type="PANTHER" id="PTHR24388:SF53">
    <property type="entry name" value="CHORION TRANSCRIPTION FACTOR CF2-RELATED"/>
    <property type="match status" value="1"/>
</dbReference>
<dbReference type="OrthoDB" id="3561125at2759"/>
<dbReference type="SUPFAM" id="SSF57667">
    <property type="entry name" value="beta-beta-alpha zinc fingers"/>
    <property type="match status" value="5"/>
</dbReference>
<feature type="domain" description="C2H2-type" evidence="8">
    <location>
        <begin position="471"/>
        <end position="498"/>
    </location>
</feature>
<evidence type="ECO:0000313" key="9">
    <source>
        <dbReference type="EMBL" id="KAF2887295.1"/>
    </source>
</evidence>
<keyword evidence="3 7" id="KW-0863">Zinc-finger</keyword>
<comment type="caution">
    <text evidence="9">The sequence shown here is derived from an EMBL/GenBank/DDBJ whole genome shotgun (WGS) entry which is preliminary data.</text>
</comment>
<dbReference type="InterPro" id="IPR036236">
    <property type="entry name" value="Znf_C2H2_sf"/>
</dbReference>
<dbReference type="GO" id="GO:0000981">
    <property type="term" value="F:DNA-binding transcription factor activity, RNA polymerase II-specific"/>
    <property type="evidence" value="ECO:0007669"/>
    <property type="project" value="TreeGrafter"/>
</dbReference>
<keyword evidence="5" id="KW-0539">Nucleus</keyword>
<evidence type="ECO:0000256" key="6">
    <source>
        <dbReference type="ARBA" id="ARBA00037948"/>
    </source>
</evidence>
<feature type="domain" description="C2H2-type" evidence="8">
    <location>
        <begin position="560"/>
        <end position="587"/>
    </location>
</feature>
<dbReference type="InterPro" id="IPR050527">
    <property type="entry name" value="Snail/Krueppel_Znf"/>
</dbReference>
<feature type="domain" description="C2H2-type" evidence="8">
    <location>
        <begin position="499"/>
        <end position="526"/>
    </location>
</feature>
<dbReference type="GO" id="GO:0008270">
    <property type="term" value="F:zinc ion binding"/>
    <property type="evidence" value="ECO:0007669"/>
    <property type="project" value="UniProtKB-KW"/>
</dbReference>
<dbReference type="EMBL" id="VTPC01084241">
    <property type="protein sequence ID" value="KAF2887295.1"/>
    <property type="molecule type" value="Genomic_DNA"/>
</dbReference>
<dbReference type="InterPro" id="IPR013087">
    <property type="entry name" value="Znf_C2H2_type"/>
</dbReference>